<evidence type="ECO:0000313" key="3">
    <source>
        <dbReference type="Proteomes" id="UP000823775"/>
    </source>
</evidence>
<sequence length="51" mass="5190">MSDLVSVGGSASGTLAGVGKRTSGILQSKENHDSIKVEGFVLQTGVSERKA</sequence>
<evidence type="ECO:0000313" key="2">
    <source>
        <dbReference type="EMBL" id="MCD9641920.1"/>
    </source>
</evidence>
<accession>A0ABS8V6V6</accession>
<proteinExistence type="predicted"/>
<comment type="caution">
    <text evidence="2">The sequence shown here is derived from an EMBL/GenBank/DDBJ whole genome shotgun (WGS) entry which is preliminary data.</text>
</comment>
<organism evidence="2 3">
    <name type="scientific">Datura stramonium</name>
    <name type="common">Jimsonweed</name>
    <name type="synonym">Common thornapple</name>
    <dbReference type="NCBI Taxonomy" id="4076"/>
    <lineage>
        <taxon>Eukaryota</taxon>
        <taxon>Viridiplantae</taxon>
        <taxon>Streptophyta</taxon>
        <taxon>Embryophyta</taxon>
        <taxon>Tracheophyta</taxon>
        <taxon>Spermatophyta</taxon>
        <taxon>Magnoliopsida</taxon>
        <taxon>eudicotyledons</taxon>
        <taxon>Gunneridae</taxon>
        <taxon>Pentapetalae</taxon>
        <taxon>asterids</taxon>
        <taxon>lamiids</taxon>
        <taxon>Solanales</taxon>
        <taxon>Solanaceae</taxon>
        <taxon>Solanoideae</taxon>
        <taxon>Datureae</taxon>
        <taxon>Datura</taxon>
    </lineage>
</organism>
<keyword evidence="3" id="KW-1185">Reference proteome</keyword>
<name>A0ABS8V6V6_DATST</name>
<evidence type="ECO:0000256" key="1">
    <source>
        <dbReference type="SAM" id="MobiDB-lite"/>
    </source>
</evidence>
<reference evidence="2 3" key="1">
    <citation type="journal article" date="2021" name="BMC Genomics">
        <title>Datura genome reveals duplications of psychoactive alkaloid biosynthetic genes and high mutation rate following tissue culture.</title>
        <authorList>
            <person name="Rajewski A."/>
            <person name="Carter-House D."/>
            <person name="Stajich J."/>
            <person name="Litt A."/>
        </authorList>
    </citation>
    <scope>NUCLEOTIDE SEQUENCE [LARGE SCALE GENOMIC DNA]</scope>
    <source>
        <strain evidence="2">AR-01</strain>
    </source>
</reference>
<protein>
    <submittedName>
        <fullName evidence="2">Uncharacterized protein</fullName>
    </submittedName>
</protein>
<gene>
    <name evidence="2" type="ORF">HAX54_028405</name>
</gene>
<dbReference type="EMBL" id="JACEIK010003490">
    <property type="protein sequence ID" value="MCD9641920.1"/>
    <property type="molecule type" value="Genomic_DNA"/>
</dbReference>
<feature type="region of interest" description="Disordered" evidence="1">
    <location>
        <begin position="1"/>
        <end position="21"/>
    </location>
</feature>
<dbReference type="Proteomes" id="UP000823775">
    <property type="component" value="Unassembled WGS sequence"/>
</dbReference>